<dbReference type="EMBL" id="PEDL01000002">
    <property type="protein sequence ID" value="PHV71623.1"/>
    <property type="molecule type" value="Genomic_DNA"/>
</dbReference>
<keyword evidence="2" id="KW-1185">Reference proteome</keyword>
<evidence type="ECO:0000313" key="1">
    <source>
        <dbReference type="EMBL" id="PHV71623.1"/>
    </source>
</evidence>
<dbReference type="Proteomes" id="UP000224460">
    <property type="component" value="Unassembled WGS sequence"/>
</dbReference>
<gene>
    <name evidence="1" type="ORF">CS063_03400</name>
</gene>
<organism evidence="1 2">
    <name type="scientific">Sporanaerobium hydrogeniformans</name>
    <dbReference type="NCBI Taxonomy" id="3072179"/>
    <lineage>
        <taxon>Bacteria</taxon>
        <taxon>Bacillati</taxon>
        <taxon>Bacillota</taxon>
        <taxon>Clostridia</taxon>
        <taxon>Lachnospirales</taxon>
        <taxon>Lachnospiraceae</taxon>
        <taxon>Sporanaerobium</taxon>
    </lineage>
</organism>
<comment type="caution">
    <text evidence="1">The sequence shown here is derived from an EMBL/GenBank/DDBJ whole genome shotgun (WGS) entry which is preliminary data.</text>
</comment>
<sequence>MIRRDSMKLRKILTWGLASMLAATSLAGCGNSSSNADAKTPTGQESNAGGQQNTSGDAGSDVTTITYWGWDTNWYEPMIKAFEKDHPNIKIEVTNVAYSDYFTKIQQAIASGSELPTMVQQSCTLIANYKELGVFEDLTQAPYNVDPNKFFDFIKDRAMTEDGKLIGIEQSVSPSAIAYKRDLAKEYFGTDDPNELAKILSTPEDYIKYGKEVQEKSGGKTYLFHSGGAVAEWLYFADSTDLQNGKTLNFTKKMTPVMDLLVQMRDNKVVDTFENGTPQANATYAGDSHIFYPCPNWAITYYIKANDPDGSGNWGLMMPATGGYSHGGCSIGITNTSTDAEKAAAWEFMNWAFLTQDGVDVAKSEVEYYVPTKEFYEDASYASGEDPFFAGQDIGGFLYGEIAGSIQLPTPSIYDQTVIDIRDLLATAIMSDGSMTVEKAIEKGLEECQNRIMDDSIVIE</sequence>
<proteinExistence type="predicted"/>
<evidence type="ECO:0000313" key="2">
    <source>
        <dbReference type="Proteomes" id="UP000224460"/>
    </source>
</evidence>
<accession>A0AC61DFK4</accession>
<name>A0AC61DFK4_9FIRM</name>
<protein>
    <submittedName>
        <fullName evidence="1">Uncharacterized protein</fullName>
    </submittedName>
</protein>
<reference evidence="1" key="1">
    <citation type="submission" date="2017-10" db="EMBL/GenBank/DDBJ databases">
        <title>Genome sequence of cellulolytic Lachnospiraceae bacterium XHS1971 isolated from hotspring sediment.</title>
        <authorList>
            <person name="Vasudevan G."/>
            <person name="Joshi A.J."/>
            <person name="Hivarkar S."/>
            <person name="Lanjekar V.B."/>
            <person name="Dhakephalkar P.K."/>
            <person name="Dagar S."/>
        </authorList>
    </citation>
    <scope>NUCLEOTIDE SEQUENCE</scope>
    <source>
        <strain evidence="1">XHS1971</strain>
    </source>
</reference>